<reference evidence="8" key="1">
    <citation type="submission" date="2019-07" db="EMBL/GenBank/DDBJ databases">
        <title>Helicobacter labacensis sp. nov., Helicobacter mehlei sp. nov. and Helicobacter vulpis sp. nov., isolated from gastric mucosa of red fox (Vulpis vulpis).</title>
        <authorList>
            <person name="Papic B."/>
        </authorList>
    </citation>
    <scope>NUCLEOTIDE SEQUENCE [LARGE SCALE GENOMIC DNA]</scope>
    <source>
        <strain evidence="8">L8b</strain>
    </source>
</reference>
<dbReference type="AlphaFoldDB" id="A0A553US91"/>
<dbReference type="PROSITE" id="PS01129">
    <property type="entry name" value="PSI_RLU"/>
    <property type="match status" value="1"/>
</dbReference>
<gene>
    <name evidence="7" type="ORF">FNE76_05300</name>
</gene>
<dbReference type="InterPro" id="IPR050188">
    <property type="entry name" value="RluA_PseudoU_synthase"/>
</dbReference>
<evidence type="ECO:0000256" key="4">
    <source>
        <dbReference type="ARBA" id="ARBA00031870"/>
    </source>
</evidence>
<reference evidence="7 8" key="2">
    <citation type="submission" date="2019-07" db="EMBL/GenBank/DDBJ databases">
        <title>Helicobacter labacensis sp. nov., Helicobacter mehlei sp. nov. and Helicobacter vulpis sp. nov., isolated from gastric mucosa of red fox (Vulpis vulpis).</title>
        <authorList>
            <person name="Kusar D."/>
            <person name="Gruntar I."/>
            <person name="Pate M."/>
            <person name="Zajc U."/>
            <person name="Ocepek M."/>
        </authorList>
    </citation>
    <scope>NUCLEOTIDE SEQUENCE [LARGE SCALE GENOMIC DNA]</scope>
    <source>
        <strain evidence="7 8">L8b</strain>
    </source>
</reference>
<name>A0A553US91_9HELI</name>
<comment type="catalytic activity">
    <reaction evidence="1">
        <text>a uridine in RNA = a pseudouridine in RNA</text>
        <dbReference type="Rhea" id="RHEA:48348"/>
        <dbReference type="Rhea" id="RHEA-COMP:12068"/>
        <dbReference type="Rhea" id="RHEA-COMP:12069"/>
        <dbReference type="ChEBI" id="CHEBI:65314"/>
        <dbReference type="ChEBI" id="CHEBI:65315"/>
    </reaction>
</comment>
<dbReference type="GO" id="GO:0140098">
    <property type="term" value="F:catalytic activity, acting on RNA"/>
    <property type="evidence" value="ECO:0007669"/>
    <property type="project" value="UniProtKB-ARBA"/>
</dbReference>
<dbReference type="Proteomes" id="UP000319322">
    <property type="component" value="Unassembled WGS sequence"/>
</dbReference>
<protein>
    <recommendedName>
        <fullName evidence="4">RNA pseudouridylate synthase</fullName>
    </recommendedName>
    <alternativeName>
        <fullName evidence="5">RNA-uridine isomerase</fullName>
    </alternativeName>
</protein>
<dbReference type="GO" id="GO:0009982">
    <property type="term" value="F:pseudouridine synthase activity"/>
    <property type="evidence" value="ECO:0007669"/>
    <property type="project" value="InterPro"/>
</dbReference>
<keyword evidence="3" id="KW-0413">Isomerase</keyword>
<dbReference type="InterPro" id="IPR006145">
    <property type="entry name" value="PsdUridine_synth_RsuA/RluA"/>
</dbReference>
<dbReference type="PANTHER" id="PTHR21600:SF44">
    <property type="entry name" value="RIBOSOMAL LARGE SUBUNIT PSEUDOURIDINE SYNTHASE D"/>
    <property type="match status" value="1"/>
</dbReference>
<evidence type="ECO:0000256" key="5">
    <source>
        <dbReference type="ARBA" id="ARBA00033164"/>
    </source>
</evidence>
<dbReference type="RefSeq" id="WP_120948503.1">
    <property type="nucleotide sequence ID" value="NZ_QXQP01000015.1"/>
</dbReference>
<dbReference type="GO" id="GO:0000455">
    <property type="term" value="P:enzyme-directed rRNA pseudouridine synthesis"/>
    <property type="evidence" value="ECO:0007669"/>
    <property type="project" value="TreeGrafter"/>
</dbReference>
<evidence type="ECO:0000313" key="7">
    <source>
        <dbReference type="EMBL" id="TSA83074.1"/>
    </source>
</evidence>
<evidence type="ECO:0000259" key="6">
    <source>
        <dbReference type="Pfam" id="PF00849"/>
    </source>
</evidence>
<comment type="similarity">
    <text evidence="2">Belongs to the pseudouridine synthase RluA family.</text>
</comment>
<evidence type="ECO:0000256" key="1">
    <source>
        <dbReference type="ARBA" id="ARBA00000073"/>
    </source>
</evidence>
<dbReference type="GO" id="GO:0003723">
    <property type="term" value="F:RNA binding"/>
    <property type="evidence" value="ECO:0007669"/>
    <property type="project" value="InterPro"/>
</dbReference>
<dbReference type="InterPro" id="IPR006224">
    <property type="entry name" value="PsdUridine_synth_RluA-like_CS"/>
</dbReference>
<evidence type="ECO:0000256" key="3">
    <source>
        <dbReference type="ARBA" id="ARBA00023235"/>
    </source>
</evidence>
<keyword evidence="8" id="KW-1185">Reference proteome</keyword>
<sequence length="256" mass="28896">MPSTQPAYKLLSLQLDISHKKAKALIDRGLVGLGGKPLRLARAKLPLDTHFSLLTPQRAGILYQDDHLLALNKSAHTESYALQRQHPPYQLLHRLDQGTSGVLLLATEPLYTQALQAFRQRKVYKEYLAVVQGVIKEPQTLKIPLRVQKSHRHFSKGFVKTYMDPKGQEAITHISPLATHKNYTLLKVVIKTGITHQIRAHLSAIKHPIMGDQLYGASPHPYLLLHAHKITLLGYALSAPIPPYFKEFDELLERDL</sequence>
<dbReference type="Pfam" id="PF00849">
    <property type="entry name" value="PseudoU_synth_2"/>
    <property type="match status" value="1"/>
</dbReference>
<dbReference type="SUPFAM" id="SSF55120">
    <property type="entry name" value="Pseudouridine synthase"/>
    <property type="match status" value="1"/>
</dbReference>
<dbReference type="PANTHER" id="PTHR21600">
    <property type="entry name" value="MITOCHONDRIAL RNA PSEUDOURIDINE SYNTHASE"/>
    <property type="match status" value="1"/>
</dbReference>
<dbReference type="InterPro" id="IPR020103">
    <property type="entry name" value="PsdUridine_synth_cat_dom_sf"/>
</dbReference>
<dbReference type="EMBL" id="VKGC01000012">
    <property type="protein sequence ID" value="TSA83074.1"/>
    <property type="molecule type" value="Genomic_DNA"/>
</dbReference>
<evidence type="ECO:0000313" key="8">
    <source>
        <dbReference type="Proteomes" id="UP000319322"/>
    </source>
</evidence>
<feature type="domain" description="Pseudouridine synthase RsuA/RluA-like" evidence="6">
    <location>
        <begin position="60"/>
        <end position="204"/>
    </location>
</feature>
<dbReference type="Gene3D" id="3.30.2350.10">
    <property type="entry name" value="Pseudouridine synthase"/>
    <property type="match status" value="1"/>
</dbReference>
<dbReference type="OrthoDB" id="128480at2"/>
<evidence type="ECO:0000256" key="2">
    <source>
        <dbReference type="ARBA" id="ARBA00010876"/>
    </source>
</evidence>
<dbReference type="CDD" id="cd02869">
    <property type="entry name" value="PseudoU_synth_RluA_like"/>
    <property type="match status" value="1"/>
</dbReference>
<accession>A0A553US91</accession>
<comment type="caution">
    <text evidence="7">The sequence shown here is derived from an EMBL/GenBank/DDBJ whole genome shotgun (WGS) entry which is preliminary data.</text>
</comment>
<reference evidence="7 8" key="3">
    <citation type="submission" date="2019-07" db="EMBL/GenBank/DDBJ databases">
        <authorList>
            <person name="Papic B."/>
        </authorList>
    </citation>
    <scope>NUCLEOTIDE SEQUENCE [LARGE SCALE GENOMIC DNA]</scope>
    <source>
        <strain evidence="7 8">L8b</strain>
    </source>
</reference>
<proteinExistence type="inferred from homology"/>
<organism evidence="7 8">
    <name type="scientific">Helicobacter mehlei</name>
    <dbReference type="NCBI Taxonomy" id="2316080"/>
    <lineage>
        <taxon>Bacteria</taxon>
        <taxon>Pseudomonadati</taxon>
        <taxon>Campylobacterota</taxon>
        <taxon>Epsilonproteobacteria</taxon>
        <taxon>Campylobacterales</taxon>
        <taxon>Helicobacteraceae</taxon>
        <taxon>Helicobacter</taxon>
    </lineage>
</organism>